<protein>
    <submittedName>
        <fullName evidence="2">Polysaccharide pyruvyl transferase family protein</fullName>
    </submittedName>
</protein>
<dbReference type="InterPro" id="IPR007345">
    <property type="entry name" value="Polysacch_pyruvyl_Trfase"/>
</dbReference>
<name>A0A4R5DKY1_9BACT</name>
<sequence length="428" mass="48685">MTYLPTRRAFLKKSPLLIAMLSAVPVLATGLKAKKTIILRSSWQTVNIGDIAHTPGVLTLLEDYFPQADILLWPSDVGDGVEQMIMHRFPKLIILKTEQQKESAIKEADFFLHGSAPSLTGRKELERWIKASEKPYGIYGITYPGVYGFEEDREKFNPEDIELLTKAQFAYFRDSVSLEFARKIGVKCPIMEFCPDGAFAVDVKDDQAAISFLKTHDLADGKFMCVIPQFRFSPWWEIPAKKLMINEKKNDYNMKMKEHDNAPIREAIIAVVRQTDLKILIVPENETQVHIGKEMLYDPLPEDVKKRVVWRDHYWLTDEAVSTYARSAGLFGLEMHSPIMCIALGIPAVVCRFEEQTSKAAMWKDIGLQKWLFDMDTPKDVAGIVPAVLDIAKNPKSAKAQVVKAQQFVKKRQQQTMAVLKEKLYAKS</sequence>
<dbReference type="InterPro" id="IPR006311">
    <property type="entry name" value="TAT_signal"/>
</dbReference>
<dbReference type="Proteomes" id="UP000294850">
    <property type="component" value="Unassembled WGS sequence"/>
</dbReference>
<dbReference type="GO" id="GO:0016740">
    <property type="term" value="F:transferase activity"/>
    <property type="evidence" value="ECO:0007669"/>
    <property type="project" value="UniProtKB-KW"/>
</dbReference>
<comment type="caution">
    <text evidence="2">The sequence shown here is derived from an EMBL/GenBank/DDBJ whole genome shotgun (WGS) entry which is preliminary data.</text>
</comment>
<evidence type="ECO:0000313" key="2">
    <source>
        <dbReference type="EMBL" id="TDE14856.1"/>
    </source>
</evidence>
<dbReference type="RefSeq" id="WP_131959440.1">
    <property type="nucleotide sequence ID" value="NZ_SMFL01000005.1"/>
</dbReference>
<gene>
    <name evidence="2" type="ORF">E0F88_16895</name>
</gene>
<evidence type="ECO:0000313" key="3">
    <source>
        <dbReference type="Proteomes" id="UP000294850"/>
    </source>
</evidence>
<accession>A0A4R5DKY1</accession>
<dbReference type="EMBL" id="SMFL01000005">
    <property type="protein sequence ID" value="TDE14856.1"/>
    <property type="molecule type" value="Genomic_DNA"/>
</dbReference>
<dbReference type="AlphaFoldDB" id="A0A4R5DKY1"/>
<organism evidence="2 3">
    <name type="scientific">Dyadobacter psychrotolerans</name>
    <dbReference type="NCBI Taxonomy" id="2541721"/>
    <lineage>
        <taxon>Bacteria</taxon>
        <taxon>Pseudomonadati</taxon>
        <taxon>Bacteroidota</taxon>
        <taxon>Cytophagia</taxon>
        <taxon>Cytophagales</taxon>
        <taxon>Spirosomataceae</taxon>
        <taxon>Dyadobacter</taxon>
    </lineage>
</organism>
<keyword evidence="3" id="KW-1185">Reference proteome</keyword>
<keyword evidence="2" id="KW-0808">Transferase</keyword>
<evidence type="ECO:0000259" key="1">
    <source>
        <dbReference type="Pfam" id="PF04230"/>
    </source>
</evidence>
<proteinExistence type="predicted"/>
<dbReference type="PROSITE" id="PS51318">
    <property type="entry name" value="TAT"/>
    <property type="match status" value="1"/>
</dbReference>
<feature type="domain" description="Polysaccharide pyruvyl transferase" evidence="1">
    <location>
        <begin position="47"/>
        <end position="351"/>
    </location>
</feature>
<dbReference type="OrthoDB" id="1437686at2"/>
<dbReference type="Pfam" id="PF04230">
    <property type="entry name" value="PS_pyruv_trans"/>
    <property type="match status" value="1"/>
</dbReference>
<reference evidence="2 3" key="1">
    <citation type="submission" date="2019-03" db="EMBL/GenBank/DDBJ databases">
        <title>Dyadobacter AR-3-6 sp. nov., isolated from arctic soil.</title>
        <authorList>
            <person name="Chaudhary D.K."/>
        </authorList>
    </citation>
    <scope>NUCLEOTIDE SEQUENCE [LARGE SCALE GENOMIC DNA]</scope>
    <source>
        <strain evidence="2 3">AR-3-6</strain>
    </source>
</reference>